<dbReference type="PANTHER" id="PTHR45138">
    <property type="entry name" value="REGULATORY COMPONENTS OF SENSORY TRANSDUCTION SYSTEM"/>
    <property type="match status" value="1"/>
</dbReference>
<dbReference type="SUPFAM" id="SSF103190">
    <property type="entry name" value="Sensory domain-like"/>
    <property type="match status" value="1"/>
</dbReference>
<comment type="cofactor">
    <cofactor evidence="1">
        <name>Mg(2+)</name>
        <dbReference type="ChEBI" id="CHEBI:18420"/>
    </cofactor>
</comment>
<accession>A0A485BWK7</accession>
<dbReference type="GO" id="GO:0005525">
    <property type="term" value="F:GTP binding"/>
    <property type="evidence" value="ECO:0007669"/>
    <property type="project" value="UniProtKB-KW"/>
</dbReference>
<evidence type="ECO:0000313" key="11">
    <source>
        <dbReference type="Proteomes" id="UP000332594"/>
    </source>
</evidence>
<keyword evidence="6" id="KW-0472">Membrane</keyword>
<dbReference type="GO" id="GO:0005886">
    <property type="term" value="C:plasma membrane"/>
    <property type="evidence" value="ECO:0007669"/>
    <property type="project" value="TreeGrafter"/>
</dbReference>
<keyword evidence="6" id="KW-1133">Transmembrane helix</keyword>
<feature type="transmembrane region" description="Helical" evidence="6">
    <location>
        <begin position="279"/>
        <end position="298"/>
    </location>
</feature>
<evidence type="ECO:0000256" key="2">
    <source>
        <dbReference type="ARBA" id="ARBA00004665"/>
    </source>
</evidence>
<feature type="domain" description="GGDEF" evidence="7">
    <location>
        <begin position="384"/>
        <end position="514"/>
    </location>
</feature>
<dbReference type="SUPFAM" id="SSF55073">
    <property type="entry name" value="Nucleotide cyclase"/>
    <property type="match status" value="1"/>
</dbReference>
<dbReference type="PANTHER" id="PTHR45138:SF9">
    <property type="entry name" value="DIGUANYLATE CYCLASE DGCM-RELATED"/>
    <property type="match status" value="1"/>
</dbReference>
<gene>
    <name evidence="9" type="primary">pleD_3</name>
    <name evidence="8" type="synonym">pleD_1</name>
    <name evidence="9" type="ORF">NCTC13038_03720</name>
    <name evidence="8" type="ORF">NCTC9997_02303</name>
</gene>
<keyword evidence="4" id="KW-0342">GTP-binding</keyword>
<dbReference type="InterPro" id="IPR043128">
    <property type="entry name" value="Rev_trsase/Diguanyl_cyclase"/>
</dbReference>
<dbReference type="FunFam" id="3.30.70.270:FF:000001">
    <property type="entry name" value="Diguanylate cyclase domain protein"/>
    <property type="match status" value="1"/>
</dbReference>
<dbReference type="GO" id="GO:0052621">
    <property type="term" value="F:diguanylate cyclase activity"/>
    <property type="evidence" value="ECO:0007669"/>
    <property type="project" value="UniProtKB-EC"/>
</dbReference>
<dbReference type="Gene3D" id="3.30.450.20">
    <property type="entry name" value="PAS domain"/>
    <property type="match status" value="1"/>
</dbReference>
<dbReference type="InterPro" id="IPR029151">
    <property type="entry name" value="Sensor-like_sf"/>
</dbReference>
<dbReference type="Gene3D" id="3.30.70.270">
    <property type="match status" value="1"/>
</dbReference>
<protein>
    <recommendedName>
        <fullName evidence="3">diguanylate cyclase</fullName>
        <ecNumber evidence="3">2.7.7.65</ecNumber>
    </recommendedName>
</protein>
<feature type="transmembrane region" description="Helical" evidence="6">
    <location>
        <begin position="12"/>
        <end position="34"/>
    </location>
</feature>
<evidence type="ECO:0000256" key="3">
    <source>
        <dbReference type="ARBA" id="ARBA00012528"/>
    </source>
</evidence>
<dbReference type="Proteomes" id="UP000267630">
    <property type="component" value="Chromosome 3"/>
</dbReference>
<dbReference type="EMBL" id="CAADJG010000002">
    <property type="protein sequence ID" value="VFS77391.1"/>
    <property type="molecule type" value="Genomic_DNA"/>
</dbReference>
<evidence type="ECO:0000259" key="7">
    <source>
        <dbReference type="PROSITE" id="PS50887"/>
    </source>
</evidence>
<dbReference type="AlphaFoldDB" id="A0A485BWK7"/>
<keyword evidence="4" id="KW-0547">Nucleotide-binding</keyword>
<name>A0A485BWK7_RAOTE</name>
<evidence type="ECO:0000313" key="8">
    <source>
        <dbReference type="EMBL" id="VED48646.1"/>
    </source>
</evidence>
<evidence type="ECO:0000313" key="10">
    <source>
        <dbReference type="Proteomes" id="UP000267630"/>
    </source>
</evidence>
<dbReference type="GO" id="GO:0043709">
    <property type="term" value="P:cell adhesion involved in single-species biofilm formation"/>
    <property type="evidence" value="ECO:0007669"/>
    <property type="project" value="TreeGrafter"/>
</dbReference>
<dbReference type="Proteomes" id="UP000332594">
    <property type="component" value="Unassembled WGS sequence"/>
</dbReference>
<evidence type="ECO:0000256" key="5">
    <source>
        <dbReference type="ARBA" id="ARBA00034247"/>
    </source>
</evidence>
<dbReference type="SMART" id="SM00267">
    <property type="entry name" value="GGDEF"/>
    <property type="match status" value="1"/>
</dbReference>
<dbReference type="EC" id="2.7.7.65" evidence="3"/>
<dbReference type="NCBIfam" id="TIGR00254">
    <property type="entry name" value="GGDEF"/>
    <property type="match status" value="1"/>
</dbReference>
<comment type="pathway">
    <text evidence="2">Purine metabolism; 3',5'-cyclic di-GMP biosynthesis.</text>
</comment>
<dbReference type="PROSITE" id="PS50887">
    <property type="entry name" value="GGDEF"/>
    <property type="match status" value="1"/>
</dbReference>
<keyword evidence="10" id="KW-1185">Reference proteome</keyword>
<evidence type="ECO:0000256" key="1">
    <source>
        <dbReference type="ARBA" id="ARBA00001946"/>
    </source>
</evidence>
<dbReference type="GO" id="GO:1902201">
    <property type="term" value="P:negative regulation of bacterial-type flagellum-dependent cell motility"/>
    <property type="evidence" value="ECO:0007669"/>
    <property type="project" value="TreeGrafter"/>
</dbReference>
<comment type="catalytic activity">
    <reaction evidence="5">
        <text>2 GTP = 3',3'-c-di-GMP + 2 diphosphate</text>
        <dbReference type="Rhea" id="RHEA:24898"/>
        <dbReference type="ChEBI" id="CHEBI:33019"/>
        <dbReference type="ChEBI" id="CHEBI:37565"/>
        <dbReference type="ChEBI" id="CHEBI:58805"/>
        <dbReference type="EC" id="2.7.7.65"/>
    </reaction>
</comment>
<keyword evidence="6" id="KW-0812">Transmembrane</keyword>
<dbReference type="CDD" id="cd01949">
    <property type="entry name" value="GGDEF"/>
    <property type="match status" value="1"/>
</dbReference>
<proteinExistence type="predicted"/>
<evidence type="ECO:0000256" key="4">
    <source>
        <dbReference type="ARBA" id="ARBA00023134"/>
    </source>
</evidence>
<organism evidence="9 11">
    <name type="scientific">Raoultella terrigena</name>
    <name type="common">Klebsiella terrigena</name>
    <dbReference type="NCBI Taxonomy" id="577"/>
    <lineage>
        <taxon>Bacteria</taxon>
        <taxon>Pseudomonadati</taxon>
        <taxon>Pseudomonadota</taxon>
        <taxon>Gammaproteobacteria</taxon>
        <taxon>Enterobacterales</taxon>
        <taxon>Enterobacteriaceae</taxon>
        <taxon>Klebsiella/Raoultella group</taxon>
        <taxon>Raoultella</taxon>
    </lineage>
</organism>
<evidence type="ECO:0000313" key="9">
    <source>
        <dbReference type="EMBL" id="VFS77391.1"/>
    </source>
</evidence>
<dbReference type="EMBL" id="LR134253">
    <property type="protein sequence ID" value="VED48646.1"/>
    <property type="molecule type" value="Genomic_DNA"/>
</dbReference>
<dbReference type="Pfam" id="PF00990">
    <property type="entry name" value="GGDEF"/>
    <property type="match status" value="1"/>
</dbReference>
<reference evidence="9 11" key="1">
    <citation type="submission" date="2019-03" db="EMBL/GenBank/DDBJ databases">
        <authorList>
            <consortium name="Pathogen Informatics"/>
        </authorList>
    </citation>
    <scope>NUCLEOTIDE SEQUENCE [LARGE SCALE GENOMIC DNA]</scope>
    <source>
        <strain evidence="9 11">NCTC13038</strain>
        <strain evidence="8 10">NCTC9997</strain>
    </source>
</reference>
<dbReference type="CDD" id="cd18773">
    <property type="entry name" value="PDC1_HK_sensor"/>
    <property type="match status" value="1"/>
</dbReference>
<dbReference type="InterPro" id="IPR050469">
    <property type="entry name" value="Diguanylate_Cyclase"/>
</dbReference>
<dbReference type="InterPro" id="IPR000160">
    <property type="entry name" value="GGDEF_dom"/>
</dbReference>
<evidence type="ECO:0000256" key="6">
    <source>
        <dbReference type="SAM" id="Phobius"/>
    </source>
</evidence>
<dbReference type="RefSeq" id="WP_123551632.1">
    <property type="nucleotide sequence ID" value="NZ_BJNO01000019.1"/>
</dbReference>
<dbReference type="InterPro" id="IPR029787">
    <property type="entry name" value="Nucleotide_cyclase"/>
</dbReference>
<sequence length="521" mass="57209">MFSKKPFLRPMLILLTTGGVVLTSLLLSGTMLLFQRNNIEESLLDSNQAYARKLADTTDRYLTFAQRELAWSAASVRSTSYSQNEVDRLRLQSGMFNSVGVVNAQSVLVSTSPYLPALTGVTLHSQANQRALAARSPLISDPFTSVAGNEMILLSQPILAPDGRYLGYLGGSIYLKKQSLLSDILSLHFYEDNITISVVDNNGRIIFSRDTSQKGSFLSMPAQIRTALQANKSGHYTGLYGQHKSLVGYASLNQTSWNIFVSTPANTVTRMLWRTVEKISGFVLVILVLVAGSVALLSSCIARPLEQLAGRVRATDSLTSPEKLSTIKAWYQEADMLRNAMQNSFRSVSARFATLSDEAMTDPLTGLYNRRGFHEQSARVGAAEDQYAIAIDIDHFKTINDRFGHDAGDLVLVRIADLLKQTCRDGDIISRFGGEEFIVLLPDSTRNGAMTMAERIRRVMAGATFSRAGHITISAGVAGLRECGGDREKLLRMADQALYQAKQQGRNQVVFSEIIPEPGSQ</sequence>